<dbReference type="KEGG" id="gmw:113519785"/>
<feature type="domain" description="Carboxylesterase type B" evidence="3">
    <location>
        <begin position="16"/>
        <end position="487"/>
    </location>
</feature>
<evidence type="ECO:0000256" key="2">
    <source>
        <dbReference type="SAM" id="SignalP"/>
    </source>
</evidence>
<reference evidence="5" key="1">
    <citation type="submission" date="2025-08" db="UniProtKB">
        <authorList>
            <consortium name="RefSeq"/>
        </authorList>
    </citation>
    <scope>IDENTIFICATION</scope>
    <source>
        <tissue evidence="5">Whole larvae</tissue>
    </source>
</reference>
<dbReference type="InterPro" id="IPR050309">
    <property type="entry name" value="Type-B_Carboxylest/Lipase"/>
</dbReference>
<sequence>MWKFILLTVIVSTVGQRVINTAQGKLRGIPMDGYVSYSGIPYATINSSAGRFQKGGVAPTWRGVRESQQRHCTLSSRPEECLHLDVHVPAKTNSPWPVLVWVKGGSGQYHPGKLVGNDIIVVIVSHRIGPIGFLGMNNEKIPGNAGVKDVILALQWVRDNIVAFKGNPNKVVVAGQSFGAAMVEALMLSPISHNLYHGVILQSGSIMSPWAFNYDIIERATALGKLISSSDNISSILINSDIGELVSKCDKLDAPYFPFGISVDKSSKNEGRLLGDAPFELLKRKDRSVPMMIGHNSEEAYVFVSMLRQANVRKKLAKDLSFLLPEELKFMNEWELKQVFKQIEDMYFKDNTSLAAMLIYHRDAYFVNHIHRSVSLHASASDHSVYYYQFSYTGNAGVKPEPGIVKMGAAHSDELAYLFSNEVLDGEDVAVQQRMVQLWSNFVKYLNPTPQPSDLPHWETVNPSNPRLLDISTEVVMMEYPYRKAQKMWDEIYEKFYYSRNRITAK</sequence>
<feature type="signal peptide" evidence="2">
    <location>
        <begin position="1"/>
        <end position="15"/>
    </location>
</feature>
<dbReference type="SUPFAM" id="SSF53474">
    <property type="entry name" value="alpha/beta-Hydrolases"/>
    <property type="match status" value="1"/>
</dbReference>
<dbReference type="Gene3D" id="3.40.50.1820">
    <property type="entry name" value="alpha/beta hydrolase"/>
    <property type="match status" value="1"/>
</dbReference>
<protein>
    <submittedName>
        <fullName evidence="5">Cholinesterase-like</fullName>
    </submittedName>
</protein>
<keyword evidence="4" id="KW-1185">Reference proteome</keyword>
<dbReference type="RefSeq" id="XP_031770120.2">
    <property type="nucleotide sequence ID" value="XM_031914260.2"/>
</dbReference>
<proteinExistence type="predicted"/>
<keyword evidence="1" id="KW-0325">Glycoprotein</keyword>
<evidence type="ECO:0000256" key="1">
    <source>
        <dbReference type="ARBA" id="ARBA00023180"/>
    </source>
</evidence>
<dbReference type="GeneID" id="113519785"/>
<dbReference type="InterPro" id="IPR002018">
    <property type="entry name" value="CarbesteraseB"/>
</dbReference>
<evidence type="ECO:0000313" key="5">
    <source>
        <dbReference type="RefSeq" id="XP_031770120.2"/>
    </source>
</evidence>
<gene>
    <name evidence="5" type="primary">LOC113519785</name>
</gene>
<evidence type="ECO:0000259" key="3">
    <source>
        <dbReference type="Pfam" id="PF00135"/>
    </source>
</evidence>
<dbReference type="Pfam" id="PF00135">
    <property type="entry name" value="COesterase"/>
    <property type="match status" value="1"/>
</dbReference>
<keyword evidence="2" id="KW-0732">Signal</keyword>
<feature type="chain" id="PRO_5046096330" evidence="2">
    <location>
        <begin position="16"/>
        <end position="506"/>
    </location>
</feature>
<evidence type="ECO:0000313" key="4">
    <source>
        <dbReference type="Proteomes" id="UP001652740"/>
    </source>
</evidence>
<dbReference type="Proteomes" id="UP001652740">
    <property type="component" value="Unplaced"/>
</dbReference>
<name>A0A6J3CEA8_GALME</name>
<dbReference type="AlphaFoldDB" id="A0A6J3CEA8"/>
<dbReference type="InParanoid" id="A0A6J3CEA8"/>
<accession>A0A6J3CEA8</accession>
<dbReference type="InterPro" id="IPR029058">
    <property type="entry name" value="AB_hydrolase_fold"/>
</dbReference>
<dbReference type="PANTHER" id="PTHR11559">
    <property type="entry name" value="CARBOXYLESTERASE"/>
    <property type="match status" value="1"/>
</dbReference>
<organism evidence="4 5">
    <name type="scientific">Galleria mellonella</name>
    <name type="common">Greater wax moth</name>
    <dbReference type="NCBI Taxonomy" id="7137"/>
    <lineage>
        <taxon>Eukaryota</taxon>
        <taxon>Metazoa</taxon>
        <taxon>Ecdysozoa</taxon>
        <taxon>Arthropoda</taxon>
        <taxon>Hexapoda</taxon>
        <taxon>Insecta</taxon>
        <taxon>Pterygota</taxon>
        <taxon>Neoptera</taxon>
        <taxon>Endopterygota</taxon>
        <taxon>Lepidoptera</taxon>
        <taxon>Glossata</taxon>
        <taxon>Ditrysia</taxon>
        <taxon>Pyraloidea</taxon>
        <taxon>Pyralidae</taxon>
        <taxon>Galleriinae</taxon>
        <taxon>Galleria</taxon>
    </lineage>
</organism>